<evidence type="ECO:0000313" key="2">
    <source>
        <dbReference type="Proteomes" id="UP001165492"/>
    </source>
</evidence>
<dbReference type="EMBL" id="JAJHJB010000001">
    <property type="protein sequence ID" value="MCC5463943.1"/>
    <property type="molecule type" value="Genomic_DNA"/>
</dbReference>
<dbReference type="RefSeq" id="WP_229533476.1">
    <property type="nucleotide sequence ID" value="NZ_JAJHJB010000001.1"/>
</dbReference>
<keyword evidence="2" id="KW-1185">Reference proteome</keyword>
<sequence>MKIRKEDFVDCVGSVTIVTDDRIIFQGQIKRFEGRYCKQEWPKVEVKAKLEDEPEFIVLSLSCEPAIIRDNATIQTINPELFREGDIVRINVDEIIAIGPSNGCIDDVDLAEEE</sequence>
<evidence type="ECO:0000313" key="1">
    <source>
        <dbReference type="EMBL" id="MCC5463943.1"/>
    </source>
</evidence>
<comment type="caution">
    <text evidence="1">The sequence shown here is derived from an EMBL/GenBank/DDBJ whole genome shotgun (WGS) entry which is preliminary data.</text>
</comment>
<organism evidence="1 2">
    <name type="scientific">Pelosinus baikalensis</name>
    <dbReference type="NCBI Taxonomy" id="2892015"/>
    <lineage>
        <taxon>Bacteria</taxon>
        <taxon>Bacillati</taxon>
        <taxon>Bacillota</taxon>
        <taxon>Negativicutes</taxon>
        <taxon>Selenomonadales</taxon>
        <taxon>Sporomusaceae</taxon>
        <taxon>Pelosinus</taxon>
    </lineage>
</organism>
<accession>A0ABS8HNX2</accession>
<gene>
    <name evidence="1" type="ORF">LMF89_01030</name>
</gene>
<name>A0ABS8HNX2_9FIRM</name>
<proteinExistence type="predicted"/>
<dbReference type="Proteomes" id="UP001165492">
    <property type="component" value="Unassembled WGS sequence"/>
</dbReference>
<protein>
    <submittedName>
        <fullName evidence="1">Uncharacterized protein</fullName>
    </submittedName>
</protein>
<reference evidence="1" key="1">
    <citation type="submission" date="2021-11" db="EMBL/GenBank/DDBJ databases">
        <title>Description of a new species Pelosinus isolated from the bottom sediments of Lake Baikal.</title>
        <authorList>
            <person name="Zakharyuk A."/>
        </authorList>
    </citation>
    <scope>NUCLEOTIDE SEQUENCE</scope>
    <source>
        <strain evidence="1">Bkl1</strain>
    </source>
</reference>